<keyword evidence="9" id="KW-1185">Reference proteome</keyword>
<gene>
    <name evidence="8" type="ORF">EHS24_005138</name>
</gene>
<dbReference type="InterPro" id="IPR050984">
    <property type="entry name" value="Gfo/Idh/MocA_domain"/>
</dbReference>
<feature type="domain" description="GFO/IDH/MocA-like oxidoreductase" evidence="7">
    <location>
        <begin position="163"/>
        <end position="287"/>
    </location>
</feature>
<dbReference type="InterPro" id="IPR000683">
    <property type="entry name" value="Gfo/Idh/MocA-like_OxRdtase_N"/>
</dbReference>
<evidence type="ECO:0000256" key="3">
    <source>
        <dbReference type="ARBA" id="ARBA00038984"/>
    </source>
</evidence>
<dbReference type="GeneID" id="39589681"/>
<proteinExistence type="inferred from homology"/>
<accession>A0A427Y6Z5</accession>
<reference evidence="8 9" key="1">
    <citation type="submission" date="2018-11" db="EMBL/GenBank/DDBJ databases">
        <title>Genome sequence of Apiotrichum porosum DSM 27194.</title>
        <authorList>
            <person name="Aliyu H."/>
            <person name="Gorte O."/>
            <person name="Ochsenreither K."/>
        </authorList>
    </citation>
    <scope>NUCLEOTIDE SEQUENCE [LARGE SCALE GENOMIC DNA]</scope>
    <source>
        <strain evidence="8 9">DSM 27194</strain>
    </source>
</reference>
<dbReference type="EC" id="1.1.1.179" evidence="3"/>
<dbReference type="InterPro" id="IPR036291">
    <property type="entry name" value="NAD(P)-bd_dom_sf"/>
</dbReference>
<comment type="similarity">
    <text evidence="1">Belongs to the Gfo/Idh/MocA family.</text>
</comment>
<dbReference type="SUPFAM" id="SSF51735">
    <property type="entry name" value="NAD(P)-binding Rossmann-fold domains"/>
    <property type="match status" value="1"/>
</dbReference>
<dbReference type="Gene3D" id="3.30.360.10">
    <property type="entry name" value="Dihydrodipicolinate Reductase, domain 2"/>
    <property type="match status" value="1"/>
</dbReference>
<dbReference type="RefSeq" id="XP_028479645.1">
    <property type="nucleotide sequence ID" value="XM_028620673.1"/>
</dbReference>
<evidence type="ECO:0000259" key="7">
    <source>
        <dbReference type="Pfam" id="PF22725"/>
    </source>
</evidence>
<evidence type="ECO:0000313" key="9">
    <source>
        <dbReference type="Proteomes" id="UP000279236"/>
    </source>
</evidence>
<evidence type="ECO:0000313" key="8">
    <source>
        <dbReference type="EMBL" id="RSH86860.1"/>
    </source>
</evidence>
<protein>
    <recommendedName>
        <fullName evidence="3">D-xylose 1-dehydrogenase (NADP(+), D-xylono-1,5-lactone-forming)</fullName>
        <ecNumber evidence="3">1.1.1.179</ecNumber>
    </recommendedName>
    <alternativeName>
        <fullName evidence="4">D-xylose-NADP dehydrogenase</fullName>
    </alternativeName>
</protein>
<dbReference type="GO" id="GO:0047837">
    <property type="term" value="F:D-xylose 1-dehydrogenase (NADP+) activity"/>
    <property type="evidence" value="ECO:0007669"/>
    <property type="project" value="UniProtKB-EC"/>
</dbReference>
<dbReference type="EMBL" id="RSCE01000002">
    <property type="protein sequence ID" value="RSH86860.1"/>
    <property type="molecule type" value="Genomic_DNA"/>
</dbReference>
<evidence type="ECO:0000256" key="1">
    <source>
        <dbReference type="ARBA" id="ARBA00010928"/>
    </source>
</evidence>
<organism evidence="8 9">
    <name type="scientific">Apiotrichum porosum</name>
    <dbReference type="NCBI Taxonomy" id="105984"/>
    <lineage>
        <taxon>Eukaryota</taxon>
        <taxon>Fungi</taxon>
        <taxon>Dikarya</taxon>
        <taxon>Basidiomycota</taxon>
        <taxon>Agaricomycotina</taxon>
        <taxon>Tremellomycetes</taxon>
        <taxon>Trichosporonales</taxon>
        <taxon>Trichosporonaceae</taxon>
        <taxon>Apiotrichum</taxon>
    </lineage>
</organism>
<comment type="caution">
    <text evidence="8">The sequence shown here is derived from an EMBL/GenBank/DDBJ whole genome shotgun (WGS) entry which is preliminary data.</text>
</comment>
<evidence type="ECO:0000256" key="4">
    <source>
        <dbReference type="ARBA" id="ARBA00042988"/>
    </source>
</evidence>
<dbReference type="Pfam" id="PF01408">
    <property type="entry name" value="GFO_IDH_MocA"/>
    <property type="match status" value="1"/>
</dbReference>
<evidence type="ECO:0000256" key="2">
    <source>
        <dbReference type="ARBA" id="ARBA00023002"/>
    </source>
</evidence>
<keyword evidence="2" id="KW-0560">Oxidoreductase</keyword>
<dbReference type="Proteomes" id="UP000279236">
    <property type="component" value="Unassembled WGS sequence"/>
</dbReference>
<dbReference type="AlphaFoldDB" id="A0A427Y6Z5"/>
<evidence type="ECO:0000256" key="5">
    <source>
        <dbReference type="ARBA" id="ARBA00049233"/>
    </source>
</evidence>
<dbReference type="STRING" id="105984.A0A427Y6Z5"/>
<dbReference type="SUPFAM" id="SSF55347">
    <property type="entry name" value="Glyceraldehyde-3-phosphate dehydrogenase-like, C-terminal domain"/>
    <property type="match status" value="1"/>
</dbReference>
<name>A0A427Y6Z5_9TREE</name>
<comment type="catalytic activity">
    <reaction evidence="5">
        <text>D-xylose + NADP(+) = D-xylono-1,5-lactone + NADPH + H(+)</text>
        <dbReference type="Rhea" id="RHEA:22000"/>
        <dbReference type="ChEBI" id="CHEBI:15378"/>
        <dbReference type="ChEBI" id="CHEBI:15867"/>
        <dbReference type="ChEBI" id="CHEBI:53455"/>
        <dbReference type="ChEBI" id="CHEBI:57783"/>
        <dbReference type="ChEBI" id="CHEBI:58349"/>
        <dbReference type="EC" id="1.1.1.179"/>
    </reaction>
</comment>
<dbReference type="Pfam" id="PF22725">
    <property type="entry name" value="GFO_IDH_MocA_C3"/>
    <property type="match status" value="1"/>
</dbReference>
<sequence length="383" mass="41984">MASTTPSTLRWGIIATGGISTRFSEDLLVDPSTRDVSDVTHKITAVGSRSVAGAQKFIDKLKASEGVSAWGVKNGVLDDAKPCGSYDDVFADANVDAVYIGTPHTFHHANAKAALLAGKHVLCEKPFTFDLAELDELIAIAKEKKVFLMEAVWTRFHPIAYAVQDVLKSGKLGQVKRMFADFSMNFEPDTRPDDNRMIDPEQGGGSLLDQGPYPSVWCMLALHQHPDNKDKDPQVVSSYQRIYERSGVDAMSHWIVEWKGFAEARCLTDMTASGLSEATAVITCQEADLVIDYPPWRPESFSIVPHSGGEPGSIKEKTTFKHTVHAGGGMHYEADEVARCIRDGKLESSRMPLSESRVTQGWLDAVRKQGNTVLKDRKSTAGN</sequence>
<dbReference type="Gene3D" id="3.40.50.720">
    <property type="entry name" value="NAD(P)-binding Rossmann-like Domain"/>
    <property type="match status" value="1"/>
</dbReference>
<dbReference type="GO" id="GO:0000166">
    <property type="term" value="F:nucleotide binding"/>
    <property type="evidence" value="ECO:0007669"/>
    <property type="project" value="InterPro"/>
</dbReference>
<feature type="domain" description="Gfo/Idh/MocA-like oxidoreductase N-terminal" evidence="6">
    <location>
        <begin position="9"/>
        <end position="149"/>
    </location>
</feature>
<evidence type="ECO:0000259" key="6">
    <source>
        <dbReference type="Pfam" id="PF01408"/>
    </source>
</evidence>
<dbReference type="InterPro" id="IPR055170">
    <property type="entry name" value="GFO_IDH_MocA-like_dom"/>
</dbReference>
<dbReference type="PANTHER" id="PTHR22604:SF105">
    <property type="entry name" value="TRANS-1,2-DIHYDROBENZENE-1,2-DIOL DEHYDROGENASE"/>
    <property type="match status" value="1"/>
</dbReference>
<dbReference type="PANTHER" id="PTHR22604">
    <property type="entry name" value="OXIDOREDUCTASES"/>
    <property type="match status" value="1"/>
</dbReference>
<dbReference type="OrthoDB" id="2129491at2759"/>